<reference evidence="5 6" key="1">
    <citation type="submission" date="2018-12" db="EMBL/GenBank/DDBJ databases">
        <title>Dyella dinghuensis sp. nov. DHOA06 and Dyella choica sp. nov. 4M-K27, isolated from forest soil.</title>
        <authorList>
            <person name="Qiu L.-H."/>
            <person name="Gao Z.-H."/>
        </authorList>
    </citation>
    <scope>NUCLEOTIDE SEQUENCE [LARGE SCALE GENOMIC DNA]</scope>
    <source>
        <strain evidence="5 6">4M-K27</strain>
    </source>
</reference>
<dbReference type="PANTHER" id="PTHR42776">
    <property type="entry name" value="SERINE PEPTIDASE S9 FAMILY MEMBER"/>
    <property type="match status" value="1"/>
</dbReference>
<keyword evidence="3" id="KW-0732">Signal</keyword>
<dbReference type="Proteomes" id="UP000274358">
    <property type="component" value="Unassembled WGS sequence"/>
</dbReference>
<evidence type="ECO:0000259" key="4">
    <source>
        <dbReference type="Pfam" id="PF00326"/>
    </source>
</evidence>
<keyword evidence="6" id="KW-1185">Reference proteome</keyword>
<keyword evidence="1" id="KW-0378">Hydrolase</keyword>
<dbReference type="AlphaFoldDB" id="A0A3S0PG30"/>
<sequence>MYCSRVRSIRGMPMKRFLLAWLLVSVSFACMADGAPKITDFLQRAEYERVAISPDGALLAIAHREDENTTVTVLQRSDMNVVAQIGTGSRGEIEALSWLGSDHLVIAFNRASERYHQPIFDPLIYLVDIHAKHPMTLASNFFGTVRGDDRHILVRECKDFSADHECRYSLRRLDINHLVDKGEELGEAPLGDASLMVDHSGQVRFAWAWSNTARSQIYVRGDNGQWSSLNDSDVTHLEVIPVGISADNKTAFLDRERVDGPDVIESYDFASGKRTELLSDKVSDPLATIYSMDGKEPIGAWFGPGVPQARYWTPNSDDAKWHSALVKAFPGSVVSVSSSTADGSTIVVHTYSDRDNGSWYLLDRATHKATLLFHARPWLDAARMAVMEPIEFKARDGLALHGFLTRAQGVSGPAPTVVIVHGGPYFVADDWTFDEETQLLAAHGYSVLHVNFRGSANFGLHFMQLGYRQWGLSMQDDITDATRWAIAQGVADPKRICIYGASYGGYAALMGAAREPGLYRCAIGLAGPYDLSKLYRWGDIHRSDYGMHYLNLVLGEDKAALIADSPISRASSITIPVLLAHGEQDGRVPVQYANAMRSALKKAGRPPDFVTYEWEGHGLADPANKQDFYTRMLTFLANNLGPTSENVGAGKAGSGDAKGMGGN</sequence>
<comment type="caution">
    <text evidence="5">The sequence shown here is derived from an EMBL/GenBank/DDBJ whole genome shotgun (WGS) entry which is preliminary data.</text>
</comment>
<gene>
    <name evidence="5" type="ORF">EKH80_19080</name>
</gene>
<dbReference type="Pfam" id="PF00326">
    <property type="entry name" value="Peptidase_S9"/>
    <property type="match status" value="1"/>
</dbReference>
<evidence type="ECO:0000313" key="6">
    <source>
        <dbReference type="Proteomes" id="UP000274358"/>
    </source>
</evidence>
<dbReference type="PANTHER" id="PTHR42776:SF27">
    <property type="entry name" value="DIPEPTIDYL PEPTIDASE FAMILY MEMBER 6"/>
    <property type="match status" value="1"/>
</dbReference>
<evidence type="ECO:0000256" key="3">
    <source>
        <dbReference type="SAM" id="SignalP"/>
    </source>
</evidence>
<feature type="compositionally biased region" description="Gly residues" evidence="2">
    <location>
        <begin position="650"/>
        <end position="663"/>
    </location>
</feature>
<evidence type="ECO:0000256" key="2">
    <source>
        <dbReference type="SAM" id="MobiDB-lite"/>
    </source>
</evidence>
<dbReference type="EMBL" id="RYYV01000019">
    <property type="protein sequence ID" value="RUL71052.1"/>
    <property type="molecule type" value="Genomic_DNA"/>
</dbReference>
<feature type="signal peptide" evidence="3">
    <location>
        <begin position="1"/>
        <end position="32"/>
    </location>
</feature>
<proteinExistence type="predicted"/>
<organism evidence="5 6">
    <name type="scientific">Dyella choica</name>
    <dbReference type="NCBI Taxonomy" id="1927959"/>
    <lineage>
        <taxon>Bacteria</taxon>
        <taxon>Pseudomonadati</taxon>
        <taxon>Pseudomonadota</taxon>
        <taxon>Gammaproteobacteria</taxon>
        <taxon>Lysobacterales</taxon>
        <taxon>Rhodanobacteraceae</taxon>
        <taxon>Dyella</taxon>
    </lineage>
</organism>
<feature type="domain" description="Peptidase S9 prolyl oligopeptidase catalytic" evidence="4">
    <location>
        <begin position="431"/>
        <end position="641"/>
    </location>
</feature>
<dbReference type="PROSITE" id="PS51257">
    <property type="entry name" value="PROKAR_LIPOPROTEIN"/>
    <property type="match status" value="1"/>
</dbReference>
<feature type="chain" id="PRO_5018778481" evidence="3">
    <location>
        <begin position="33"/>
        <end position="663"/>
    </location>
</feature>
<feature type="region of interest" description="Disordered" evidence="2">
    <location>
        <begin position="644"/>
        <end position="663"/>
    </location>
</feature>
<dbReference type="InterPro" id="IPR001375">
    <property type="entry name" value="Peptidase_S9_cat"/>
</dbReference>
<protein>
    <submittedName>
        <fullName evidence="5">S9 family peptidase</fullName>
    </submittedName>
</protein>
<dbReference type="GO" id="GO:0006508">
    <property type="term" value="P:proteolysis"/>
    <property type="evidence" value="ECO:0007669"/>
    <property type="project" value="InterPro"/>
</dbReference>
<dbReference type="Gene3D" id="3.40.50.1820">
    <property type="entry name" value="alpha/beta hydrolase"/>
    <property type="match status" value="1"/>
</dbReference>
<dbReference type="InterPro" id="IPR029058">
    <property type="entry name" value="AB_hydrolase_fold"/>
</dbReference>
<name>A0A3S0PG30_9GAMM</name>
<accession>A0A3S0PG30</accession>
<dbReference type="SUPFAM" id="SSF53474">
    <property type="entry name" value="alpha/beta-Hydrolases"/>
    <property type="match status" value="1"/>
</dbReference>
<evidence type="ECO:0000256" key="1">
    <source>
        <dbReference type="ARBA" id="ARBA00022801"/>
    </source>
</evidence>
<evidence type="ECO:0000313" key="5">
    <source>
        <dbReference type="EMBL" id="RUL71052.1"/>
    </source>
</evidence>
<dbReference type="SUPFAM" id="SSF82171">
    <property type="entry name" value="DPP6 N-terminal domain-like"/>
    <property type="match status" value="1"/>
</dbReference>
<dbReference type="GO" id="GO:0004252">
    <property type="term" value="F:serine-type endopeptidase activity"/>
    <property type="evidence" value="ECO:0007669"/>
    <property type="project" value="TreeGrafter"/>
</dbReference>